<dbReference type="OrthoDB" id="9815326at2"/>
<protein>
    <recommendedName>
        <fullName evidence="3">N-formylglutamate amidohydrolase</fullName>
    </recommendedName>
</protein>
<reference evidence="2" key="1">
    <citation type="submission" date="2014-11" db="EMBL/GenBank/DDBJ databases">
        <title>Genome sequencing of Roseivirga sp. D-25.</title>
        <authorList>
            <person name="Selvaratnam C."/>
            <person name="Thevarajoo S."/>
            <person name="Goh K.M."/>
            <person name="Eee R."/>
            <person name="Chan K.-G."/>
            <person name="Chong C.S."/>
        </authorList>
    </citation>
    <scope>NUCLEOTIDE SEQUENCE [LARGE SCALE GENOMIC DNA]</scope>
    <source>
        <strain evidence="2">D-25</strain>
    </source>
</reference>
<dbReference type="SUPFAM" id="SSF53187">
    <property type="entry name" value="Zn-dependent exopeptidases"/>
    <property type="match status" value="1"/>
</dbReference>
<dbReference type="InterPro" id="IPR007709">
    <property type="entry name" value="N-FG_amidohydro"/>
</dbReference>
<evidence type="ECO:0000313" key="1">
    <source>
        <dbReference type="EMBL" id="KOF04640.1"/>
    </source>
</evidence>
<evidence type="ECO:0000313" key="2">
    <source>
        <dbReference type="Proteomes" id="UP000036908"/>
    </source>
</evidence>
<dbReference type="AlphaFoldDB" id="A0A0L8AQX8"/>
<dbReference type="Proteomes" id="UP000036908">
    <property type="component" value="Unassembled WGS sequence"/>
</dbReference>
<proteinExistence type="predicted"/>
<organism evidence="1 2">
    <name type="scientific">Roseivirga seohaensis subsp. aquiponti</name>
    <dbReference type="NCBI Taxonomy" id="1566026"/>
    <lineage>
        <taxon>Bacteria</taxon>
        <taxon>Pseudomonadati</taxon>
        <taxon>Bacteroidota</taxon>
        <taxon>Cytophagia</taxon>
        <taxon>Cytophagales</taxon>
        <taxon>Roseivirgaceae</taxon>
        <taxon>Roseivirga</taxon>
    </lineage>
</organism>
<comment type="caution">
    <text evidence="1">The sequence shown here is derived from an EMBL/GenBank/DDBJ whole genome shotgun (WGS) entry which is preliminary data.</text>
</comment>
<dbReference type="Gene3D" id="3.40.630.40">
    <property type="entry name" value="Zn-dependent exopeptidases"/>
    <property type="match status" value="1"/>
</dbReference>
<gene>
    <name evidence="1" type="ORF">OB69_00870</name>
</gene>
<evidence type="ECO:0008006" key="3">
    <source>
        <dbReference type="Google" id="ProtNLM"/>
    </source>
</evidence>
<keyword evidence="2" id="KW-1185">Reference proteome</keyword>
<accession>A0A0L8AQX8</accession>
<dbReference type="RefSeq" id="WP_053221797.1">
    <property type="nucleotide sequence ID" value="NZ_JSVA01000001.1"/>
</dbReference>
<sequence length="231" mass="26660">MLGRRILITCEHAGNELPESYKYLFKRGKEALESHRGWDPGAAILASYLGVELAVPVFMHPTSRLLVEVNRSLNHPQLFSEFTIDLEPSVKQFLLNKYYRPYRNAVTDWIKRETEAKNEVAHFSIHSFTPVWEGKKRLTDIGILFDPKRRLENKIALELTEKLRELAPLLTIDLNEPYKGTDDGFTTSLRKKFGVKSYSGIEIEVNQKFFFNKELDFVKSVLSPAIKSLEI</sequence>
<name>A0A0L8AQX8_9BACT</name>
<dbReference type="EMBL" id="JSVA01000001">
    <property type="protein sequence ID" value="KOF04640.1"/>
    <property type="molecule type" value="Genomic_DNA"/>
</dbReference>
<dbReference type="PATRIC" id="fig|1566026.4.peg.185"/>
<dbReference type="Pfam" id="PF05013">
    <property type="entry name" value="FGase"/>
    <property type="match status" value="1"/>
</dbReference>